<sequence length="153" mass="17676">MENNLEKLIKDIWDDFDTLYPEYKEYPRSVWAFGGLPDELVKLVVEGKKWATSSYHPAYPYEKDKLPTNKDVNLITDGAGKPIVIAINTDVIIQPYKEIDEKIAHAEGEGDLSLNYWRSVHQAFFENIAREMGTKFSEDDLVVTEYFKVLKVL</sequence>
<protein>
    <recommendedName>
        <fullName evidence="1">ASCH domain-containing protein</fullName>
    </recommendedName>
</protein>
<dbReference type="InterPro" id="IPR007374">
    <property type="entry name" value="ASCH_domain"/>
</dbReference>
<gene>
    <name evidence="2" type="ORF">BG262_01405</name>
</gene>
<name>A0A9Q5JHD2_9LACT</name>
<evidence type="ECO:0000313" key="2">
    <source>
        <dbReference type="EMBL" id="OFI47017.1"/>
    </source>
</evidence>
<proteinExistence type="predicted"/>
<dbReference type="PIRSF" id="PIRSF021320">
    <property type="entry name" value="DUF984"/>
    <property type="match status" value="1"/>
</dbReference>
<dbReference type="PANTHER" id="PTHR39203">
    <property type="entry name" value="CYTOPLASMIC PROTEIN-RELATED"/>
    <property type="match status" value="1"/>
</dbReference>
<reference evidence="3" key="1">
    <citation type="submission" date="2016-09" db="EMBL/GenBank/DDBJ databases">
        <title>Draft genome sequence of a novel species of the family Streptococcaceae isolated from flowers.</title>
        <authorList>
            <person name="Chuah L.-O."/>
            <person name="Yap K.-P."/>
            <person name="Thong K.L."/>
            <person name="Liong M.T."/>
            <person name="Ahmad R."/>
            <person name="Rusul G."/>
        </authorList>
    </citation>
    <scope>NUCLEOTIDE SEQUENCE [LARGE SCALE GENOMIC DNA]</scope>
    <source>
        <strain evidence="3">HibF3</strain>
    </source>
</reference>
<evidence type="ECO:0000313" key="3">
    <source>
        <dbReference type="Proteomes" id="UP000177273"/>
    </source>
</evidence>
<dbReference type="AlphaFoldDB" id="A0A9Q5JHD2"/>
<dbReference type="InterPro" id="IPR009326">
    <property type="entry name" value="DUF984"/>
</dbReference>
<dbReference type="EMBL" id="MKIQ01000026">
    <property type="protein sequence ID" value="OFI47017.1"/>
    <property type="molecule type" value="Genomic_DNA"/>
</dbReference>
<organism evidence="2 3">
    <name type="scientific">Floricoccus penangensis</name>
    <dbReference type="NCBI Taxonomy" id="1859475"/>
    <lineage>
        <taxon>Bacteria</taxon>
        <taxon>Bacillati</taxon>
        <taxon>Bacillota</taxon>
        <taxon>Bacilli</taxon>
        <taxon>Lactobacillales</taxon>
        <taxon>Streptococcaceae</taxon>
        <taxon>Floricoccus</taxon>
    </lineage>
</organism>
<dbReference type="Gene3D" id="3.10.400.10">
    <property type="entry name" value="Sulfate adenylyltransferase"/>
    <property type="match status" value="1"/>
</dbReference>
<accession>A0A9Q5JHD2</accession>
<dbReference type="Pfam" id="PF04266">
    <property type="entry name" value="ASCH"/>
    <property type="match status" value="1"/>
</dbReference>
<dbReference type="PANTHER" id="PTHR39203:SF1">
    <property type="entry name" value="CYTOPLASMIC PROTEIN"/>
    <property type="match status" value="1"/>
</dbReference>
<dbReference type="Proteomes" id="UP000177273">
    <property type="component" value="Unassembled WGS sequence"/>
</dbReference>
<comment type="caution">
    <text evidence="2">The sequence shown here is derived from an EMBL/GenBank/DDBJ whole genome shotgun (WGS) entry which is preliminary data.</text>
</comment>
<feature type="domain" description="ASCH" evidence="1">
    <location>
        <begin position="31"/>
        <end position="151"/>
    </location>
</feature>
<dbReference type="OrthoDB" id="9807542at2"/>
<dbReference type="RefSeq" id="WP_070787614.1">
    <property type="nucleotide sequence ID" value="NZ_MKIQ01000026.1"/>
</dbReference>
<dbReference type="SMART" id="SM01022">
    <property type="entry name" value="ASCH"/>
    <property type="match status" value="1"/>
</dbReference>
<keyword evidence="3" id="KW-1185">Reference proteome</keyword>
<dbReference type="InterPro" id="IPR015947">
    <property type="entry name" value="PUA-like_sf"/>
</dbReference>
<evidence type="ECO:0000259" key="1">
    <source>
        <dbReference type="SMART" id="SM01022"/>
    </source>
</evidence>
<dbReference type="SUPFAM" id="SSF88697">
    <property type="entry name" value="PUA domain-like"/>
    <property type="match status" value="1"/>
</dbReference>